<keyword evidence="3" id="KW-1185">Reference proteome</keyword>
<reference evidence="2 3" key="1">
    <citation type="submission" date="2021-02" db="EMBL/GenBank/DDBJ databases">
        <title>Variation within the Batrachochytrium salamandrivorans European outbreak.</title>
        <authorList>
            <person name="Kelly M."/>
            <person name="Pasmans F."/>
            <person name="Shea T.P."/>
            <person name="Munoz J.F."/>
            <person name="Carranza S."/>
            <person name="Cuomo C.A."/>
            <person name="Martel A."/>
        </authorList>
    </citation>
    <scope>NUCLEOTIDE SEQUENCE [LARGE SCALE GENOMIC DNA]</scope>
    <source>
        <strain evidence="2 3">AMFP18/2</strain>
    </source>
</reference>
<gene>
    <name evidence="2" type="ORF">BASA50_004294</name>
</gene>
<organism evidence="2 3">
    <name type="scientific">Batrachochytrium salamandrivorans</name>
    <dbReference type="NCBI Taxonomy" id="1357716"/>
    <lineage>
        <taxon>Eukaryota</taxon>
        <taxon>Fungi</taxon>
        <taxon>Fungi incertae sedis</taxon>
        <taxon>Chytridiomycota</taxon>
        <taxon>Chytridiomycota incertae sedis</taxon>
        <taxon>Chytridiomycetes</taxon>
        <taxon>Rhizophydiales</taxon>
        <taxon>Rhizophydiales incertae sedis</taxon>
        <taxon>Batrachochytrium</taxon>
    </lineage>
</organism>
<feature type="region of interest" description="Disordered" evidence="1">
    <location>
        <begin position="1"/>
        <end position="27"/>
    </location>
</feature>
<evidence type="ECO:0000313" key="2">
    <source>
        <dbReference type="EMBL" id="KAH6597689.1"/>
    </source>
</evidence>
<evidence type="ECO:0000256" key="1">
    <source>
        <dbReference type="SAM" id="MobiDB-lite"/>
    </source>
</evidence>
<proteinExistence type="predicted"/>
<comment type="caution">
    <text evidence="2">The sequence shown here is derived from an EMBL/GenBank/DDBJ whole genome shotgun (WGS) entry which is preliminary data.</text>
</comment>
<sequence length="172" mass="18212">MPQSHTPTQPAFSYKPQQRKSNPKPQVYSHIVPTGTRIKGVGFVPTPTTPGSQGTPSPAKFPIEAPKGAPQFSDIVKLYSGLPRSTRIGLSFGLLGISLVGIWVTDLSESSLLNTSLPQPADSSTPQSQNAASVAIAAPHSTIQVMPKLNPEAIKVIEAELDLALPSTKSHR</sequence>
<protein>
    <submittedName>
        <fullName evidence="2">Uncharacterized protein</fullName>
    </submittedName>
</protein>
<evidence type="ECO:0000313" key="3">
    <source>
        <dbReference type="Proteomes" id="UP001648503"/>
    </source>
</evidence>
<dbReference type="EMBL" id="JAFCIX010000136">
    <property type="protein sequence ID" value="KAH6597689.1"/>
    <property type="molecule type" value="Genomic_DNA"/>
</dbReference>
<accession>A0ABQ8FFY9</accession>
<feature type="compositionally biased region" description="Polar residues" evidence="1">
    <location>
        <begin position="1"/>
        <end position="16"/>
    </location>
</feature>
<dbReference type="Proteomes" id="UP001648503">
    <property type="component" value="Unassembled WGS sequence"/>
</dbReference>
<name>A0ABQ8FFY9_9FUNG</name>